<evidence type="ECO:0000313" key="4">
    <source>
        <dbReference type="Proteomes" id="UP001493153"/>
    </source>
</evidence>
<reference evidence="3 4" key="1">
    <citation type="submission" date="2020-09" db="EMBL/GenBank/DDBJ databases">
        <title>Genome sequences of Mycetohabitans spp.</title>
        <authorList>
            <person name="Carter M.E."/>
            <person name="Carpenter S.C.D."/>
            <person name="Bogdanove A.J."/>
        </authorList>
    </citation>
    <scope>NUCLEOTIDE SEQUENCE [LARGE SCALE GENOMIC DNA]</scope>
    <source>
        <strain evidence="3 4">B12</strain>
    </source>
</reference>
<dbReference type="PANTHER" id="PTHR37423:SF2">
    <property type="entry name" value="MEMBRANE-BOUND LYTIC MUREIN TRANSGLYCOSYLASE C"/>
    <property type="match status" value="1"/>
</dbReference>
<evidence type="ECO:0000313" key="3">
    <source>
        <dbReference type="EMBL" id="WXK39675.1"/>
    </source>
</evidence>
<feature type="domain" description="Transglycosylase SLT" evidence="2">
    <location>
        <begin position="8"/>
        <end position="115"/>
    </location>
</feature>
<dbReference type="InterPro" id="IPR023346">
    <property type="entry name" value="Lysozyme-like_dom_sf"/>
</dbReference>
<dbReference type="InterPro" id="IPR008258">
    <property type="entry name" value="Transglycosylase_SLT_dom_1"/>
</dbReference>
<dbReference type="EMBL" id="CP062176">
    <property type="protein sequence ID" value="WXK39675.1"/>
    <property type="molecule type" value="Genomic_DNA"/>
</dbReference>
<dbReference type="Gene3D" id="1.10.530.10">
    <property type="match status" value="1"/>
</dbReference>
<dbReference type="Pfam" id="PF01464">
    <property type="entry name" value="SLT"/>
    <property type="match status" value="1"/>
</dbReference>
<protein>
    <submittedName>
        <fullName evidence="3">Lytic transglycosylase domain-containing protein</fullName>
    </submittedName>
</protein>
<organism evidence="3 4">
    <name type="scientific">Mycetohabitans rhizoxinica</name>
    <dbReference type="NCBI Taxonomy" id="412963"/>
    <lineage>
        <taxon>Bacteria</taxon>
        <taxon>Pseudomonadati</taxon>
        <taxon>Pseudomonadota</taxon>
        <taxon>Betaproteobacteria</taxon>
        <taxon>Burkholderiales</taxon>
        <taxon>Burkholderiaceae</taxon>
        <taxon>Mycetohabitans</taxon>
    </lineage>
</organism>
<dbReference type="Proteomes" id="UP001493153">
    <property type="component" value="Chromosome"/>
</dbReference>
<accession>A0ABZ2Q0H9</accession>
<sequence length="715" mass="74999">MTNDLRRLAIQEAHRQGVDPRLIVPMINQESAWNPDAVSAKGAGGIMQLMPATARDLGLSEADRFNPQKAIPAGIRYFKQQLKAFGSPALAYAAYNAGPANVRRYGGIPSFPETQHYVNKLMAHSMNPSDAFDGASIFGPVSRQERNALFDGSAIFQQASAPSAGVPTPQSSQHLTPQLASENPLGTFAKGAVRGVRDLVDGGAYLLPKGMQQLTSLGGLTPNKLSGFFGSEAQRVSDINRAAENQYQQDTPGSAAAGAGRVVGNIATSFIPGLGVGKVAQSRSLLGKLGQAAKTGAKLSVLQNTRTQDDSVLSNAAFGVTAGPFGQGLASGIGRIMRPVQTALMPQAQRLAQVAKQNGIHLTLAQRTASKPLAVIEAVMENLPLTAGVRAAEKQAQQTAFNRAVGRTFGTQVDELTPPVIGEARNRIGQQFSDLAHRNTVSKRAANQLVDDLASISHDITRYGVSDTQRVVSNVIDDVLAKVESRTGTMPGQAYRELDSQLGKLARNASSGDVRHYVGQVRESLRRAMDQSINDADRKAWQQARQQYANLMTVAPVVAANPSGNVSAQALLRAVNSANKSAKFTGGGKLGELARVGKAFIAENIPNSGTAQRAYMQNLLTNGLFGAGAGYAGGGDKNGAAVGALAGLAGPRAIQLMLGSPAVQAYMMRGLLGIPGAGPLAGTAQQMLGGGRLGVFGDSLFERAVRQRAKDRADP</sequence>
<dbReference type="SUPFAM" id="SSF53955">
    <property type="entry name" value="Lysozyme-like"/>
    <property type="match status" value="1"/>
</dbReference>
<dbReference type="RefSeq" id="WP_338910716.1">
    <property type="nucleotide sequence ID" value="NZ_CP062176.1"/>
</dbReference>
<gene>
    <name evidence="3" type="ORF">IHE29_10535</name>
</gene>
<evidence type="ECO:0000259" key="2">
    <source>
        <dbReference type="Pfam" id="PF01464"/>
    </source>
</evidence>
<keyword evidence="4" id="KW-1185">Reference proteome</keyword>
<name>A0ABZ2Q0H9_9BURK</name>
<dbReference type="PANTHER" id="PTHR37423">
    <property type="entry name" value="SOLUBLE LYTIC MUREIN TRANSGLYCOSYLASE-RELATED"/>
    <property type="match status" value="1"/>
</dbReference>
<proteinExistence type="inferred from homology"/>
<evidence type="ECO:0000256" key="1">
    <source>
        <dbReference type="ARBA" id="ARBA00007734"/>
    </source>
</evidence>
<comment type="similarity">
    <text evidence="1">Belongs to the transglycosylase Slt family.</text>
</comment>
<dbReference type="CDD" id="cd00254">
    <property type="entry name" value="LT-like"/>
    <property type="match status" value="1"/>
</dbReference>
<dbReference type="PROSITE" id="PS00922">
    <property type="entry name" value="TRANSGLYCOSYLASE"/>
    <property type="match status" value="1"/>
</dbReference>
<dbReference type="InterPro" id="IPR000189">
    <property type="entry name" value="Transglyc_AS"/>
</dbReference>